<name>A0ABT7A3X2_9ACTN</name>
<dbReference type="RefSeq" id="WP_283742518.1">
    <property type="nucleotide sequence ID" value="NZ_JANCPR020000034.1"/>
</dbReference>
<evidence type="ECO:0000313" key="2">
    <source>
        <dbReference type="Proteomes" id="UP001214441"/>
    </source>
</evidence>
<reference evidence="1 2" key="1">
    <citation type="submission" date="2023-05" db="EMBL/GenBank/DDBJ databases">
        <title>Streptantibioticus silvisoli sp. nov., acidotolerant actinomycetes 1 from pine litter.</title>
        <authorList>
            <person name="Swiecimska M."/>
            <person name="Golinska P."/>
            <person name="Sangal V."/>
            <person name="Wachnowicz B."/>
            <person name="Goodfellow M."/>
        </authorList>
    </citation>
    <scope>NUCLEOTIDE SEQUENCE [LARGE SCALE GENOMIC DNA]</scope>
    <source>
        <strain evidence="1 2">DSM 42109</strain>
    </source>
</reference>
<feature type="non-terminal residue" evidence="1">
    <location>
        <position position="311"/>
    </location>
</feature>
<dbReference type="Proteomes" id="UP001214441">
    <property type="component" value="Unassembled WGS sequence"/>
</dbReference>
<dbReference type="EMBL" id="JANCPR020000034">
    <property type="protein sequence ID" value="MDJ1135996.1"/>
    <property type="molecule type" value="Genomic_DNA"/>
</dbReference>
<protein>
    <submittedName>
        <fullName evidence="1">Transcriptional regulator</fullName>
    </submittedName>
</protein>
<comment type="caution">
    <text evidence="1">The sequence shown here is derived from an EMBL/GenBank/DDBJ whole genome shotgun (WGS) entry which is preliminary data.</text>
</comment>
<proteinExistence type="predicted"/>
<accession>A0ABT7A3X2</accession>
<evidence type="ECO:0000313" key="1">
    <source>
        <dbReference type="EMBL" id="MDJ1135996.1"/>
    </source>
</evidence>
<keyword evidence="2" id="KW-1185">Reference proteome</keyword>
<organism evidence="1 2">
    <name type="scientific">Streptomyces iconiensis</name>
    <dbReference type="NCBI Taxonomy" id="1384038"/>
    <lineage>
        <taxon>Bacteria</taxon>
        <taxon>Bacillati</taxon>
        <taxon>Actinomycetota</taxon>
        <taxon>Actinomycetes</taxon>
        <taxon>Kitasatosporales</taxon>
        <taxon>Streptomycetaceae</taxon>
        <taxon>Streptomyces</taxon>
    </lineage>
</organism>
<gene>
    <name evidence="1" type="ORF">NMN56_029420</name>
</gene>
<sequence>MGWWQVNADTLASSRFVISPLAETIASLKVLQRGTATHPGERAWLGTHLGAYRRRLARDPLAAHILRAALRPRWNADYLTPPPEFEGEADFAHEVASVRETPPEAARRDLVVALEERLPALLERDDLPERTADTLEWVWRETVLPSWPRRRRVLEADVVARTAQLSQGGWAAALDDMRPGMRWLGDSRLQINSRDYPPRELAGARLMFVPVTPWQSWVAWDTGLPGAATPAVPEVSGAAGGGVGGAPDGGAGAEAGAVGEGVGDVRARAGVGGEARVGVAGGDAVVYAAGSAAVTQAVAGARAGGGGGAGG</sequence>